<evidence type="ECO:0000313" key="2">
    <source>
        <dbReference type="Proteomes" id="UP001239626"/>
    </source>
</evidence>
<comment type="caution">
    <text evidence="1">The sequence shown here is derived from an EMBL/GenBank/DDBJ whole genome shotgun (WGS) entry which is preliminary data.</text>
</comment>
<dbReference type="InterPro" id="IPR038070">
    <property type="entry name" value="Rv2632c-like_sf"/>
</dbReference>
<sequence>MASTWKVTIYLFDVDDARHDAGVTKAHAVLCTSSGTTLDGYGRARRAPRDDDVPEIGEELAAARALRNLADRLMSATSDDIEAIEHDDVQLVHLRS</sequence>
<keyword evidence="2" id="KW-1185">Reference proteome</keyword>
<accession>A0ABU0EI40</accession>
<dbReference type="Gene3D" id="3.30.160.240">
    <property type="entry name" value="Rv1738"/>
    <property type="match status" value="1"/>
</dbReference>
<dbReference type="Proteomes" id="UP001239626">
    <property type="component" value="Unassembled WGS sequence"/>
</dbReference>
<dbReference type="RefSeq" id="WP_307493545.1">
    <property type="nucleotide sequence ID" value="NZ_JAUSVB010000004.1"/>
</dbReference>
<gene>
    <name evidence="1" type="ORF">J2X26_003048</name>
</gene>
<evidence type="ECO:0000313" key="1">
    <source>
        <dbReference type="EMBL" id="MDQ0374721.1"/>
    </source>
</evidence>
<name>A0ABU0EI40_9CELL</name>
<dbReference type="InterPro" id="IPR015057">
    <property type="entry name" value="Rv2632c-like"/>
</dbReference>
<dbReference type="Pfam" id="PF08962">
    <property type="entry name" value="Rv2632c-like"/>
    <property type="match status" value="1"/>
</dbReference>
<evidence type="ECO:0008006" key="3">
    <source>
        <dbReference type="Google" id="ProtNLM"/>
    </source>
</evidence>
<reference evidence="1 2" key="1">
    <citation type="submission" date="2023-07" db="EMBL/GenBank/DDBJ databases">
        <title>Sorghum-associated microbial communities from plants grown in Nebraska, USA.</title>
        <authorList>
            <person name="Schachtman D."/>
        </authorList>
    </citation>
    <scope>NUCLEOTIDE SEQUENCE [LARGE SCALE GENOMIC DNA]</scope>
    <source>
        <strain evidence="1 2">BE332</strain>
    </source>
</reference>
<protein>
    <recommendedName>
        <fullName evidence="3">DUF1876 domain-containing protein</fullName>
    </recommendedName>
</protein>
<dbReference type="SUPFAM" id="SSF143212">
    <property type="entry name" value="Rv2632c-like"/>
    <property type="match status" value="1"/>
</dbReference>
<dbReference type="EMBL" id="JAUSVB010000004">
    <property type="protein sequence ID" value="MDQ0374721.1"/>
    <property type="molecule type" value="Genomic_DNA"/>
</dbReference>
<proteinExistence type="predicted"/>
<organism evidence="1 2">
    <name type="scientific">Cellulomonas humilata</name>
    <dbReference type="NCBI Taxonomy" id="144055"/>
    <lineage>
        <taxon>Bacteria</taxon>
        <taxon>Bacillati</taxon>
        <taxon>Actinomycetota</taxon>
        <taxon>Actinomycetes</taxon>
        <taxon>Micrococcales</taxon>
        <taxon>Cellulomonadaceae</taxon>
        <taxon>Cellulomonas</taxon>
    </lineage>
</organism>